<organism evidence="3 4">
    <name type="scientific">Massilia frigida</name>
    <dbReference type="NCBI Taxonomy" id="2609281"/>
    <lineage>
        <taxon>Bacteria</taxon>
        <taxon>Pseudomonadati</taxon>
        <taxon>Pseudomonadota</taxon>
        <taxon>Betaproteobacteria</taxon>
        <taxon>Burkholderiales</taxon>
        <taxon>Oxalobacteraceae</taxon>
        <taxon>Telluria group</taxon>
        <taxon>Massilia</taxon>
    </lineage>
</organism>
<comment type="caution">
    <text evidence="3">The sequence shown here is derived from an EMBL/GenBank/DDBJ whole genome shotgun (WGS) entry which is preliminary data.</text>
</comment>
<protein>
    <submittedName>
        <fullName evidence="3">ABC transporter</fullName>
    </submittedName>
</protein>
<sequence>MRTTVNHTPTPRTHVSTTVRRLLLAASAGAALLLAGCASEKPALNTTFDFGPAASSAPAARAPIAAVVVGEVTGSAALDSERMYYRLNYSDPLQARAYANSRWSATPLQMVTQRLKSRIAQSGAKVLSVSDASDGVPILRLEIVDFTHNFDSQTQSHGQLVLRASLFQGHKLIDQKTFERKNAATSADAGGGARALAGATDTVAADVIAWIATLPLKKE</sequence>
<keyword evidence="4" id="KW-1185">Reference proteome</keyword>
<dbReference type="Pfam" id="PF03886">
    <property type="entry name" value="ABC_trans_aux"/>
    <property type="match status" value="1"/>
</dbReference>
<evidence type="ECO:0000259" key="2">
    <source>
        <dbReference type="Pfam" id="PF03886"/>
    </source>
</evidence>
<feature type="domain" description="ABC-type transport auxiliary lipoprotein component" evidence="2">
    <location>
        <begin position="52"/>
        <end position="207"/>
    </location>
</feature>
<feature type="signal peptide" evidence="1">
    <location>
        <begin position="1"/>
        <end position="30"/>
    </location>
</feature>
<gene>
    <name evidence="3" type="ORF">F2P44_28175</name>
</gene>
<proteinExistence type="predicted"/>
<dbReference type="SUPFAM" id="SSF159594">
    <property type="entry name" value="XCC0632-like"/>
    <property type="match status" value="1"/>
</dbReference>
<feature type="chain" id="PRO_5046914834" evidence="1">
    <location>
        <begin position="31"/>
        <end position="219"/>
    </location>
</feature>
<dbReference type="EMBL" id="WHJG01000044">
    <property type="protein sequence ID" value="NHZ83121.1"/>
    <property type="molecule type" value="Genomic_DNA"/>
</dbReference>
<dbReference type="InterPro" id="IPR005586">
    <property type="entry name" value="ABC_trans_aux"/>
</dbReference>
<evidence type="ECO:0000256" key="1">
    <source>
        <dbReference type="SAM" id="SignalP"/>
    </source>
</evidence>
<dbReference type="Proteomes" id="UP000621455">
    <property type="component" value="Unassembled WGS sequence"/>
</dbReference>
<keyword evidence="1" id="KW-0732">Signal</keyword>
<dbReference type="Gene3D" id="3.40.50.10610">
    <property type="entry name" value="ABC-type transport auxiliary lipoprotein component"/>
    <property type="match status" value="1"/>
</dbReference>
<evidence type="ECO:0000313" key="3">
    <source>
        <dbReference type="EMBL" id="NHZ83121.1"/>
    </source>
</evidence>
<accession>A0ABX0NI06</accession>
<name>A0ABX0NI06_9BURK</name>
<evidence type="ECO:0000313" key="4">
    <source>
        <dbReference type="Proteomes" id="UP000621455"/>
    </source>
</evidence>
<reference evidence="3 4" key="1">
    <citation type="submission" date="2019-10" db="EMBL/GenBank/DDBJ databases">
        <title>Taxonomy of Antarctic Massilia spp.: description of Massilia rubra sp. nov., Massilia aquatica sp. nov., Massilia mucilaginosa sp. nov., Massilia frigida sp. nov. isolated from streams, lakes and regoliths.</title>
        <authorList>
            <person name="Holochova P."/>
            <person name="Sedlacek I."/>
            <person name="Kralova S."/>
            <person name="Maslanova I."/>
            <person name="Busse H.-J."/>
            <person name="Stankova E."/>
            <person name="Vrbovska V."/>
            <person name="Kovarovic V."/>
            <person name="Bartak M."/>
            <person name="Svec P."/>
            <person name="Pantucek R."/>
        </authorList>
    </citation>
    <scope>NUCLEOTIDE SEQUENCE [LARGE SCALE GENOMIC DNA]</scope>
    <source>
        <strain evidence="3 4">CCM 8695</strain>
    </source>
</reference>